<dbReference type="GeneID" id="54300806"/>
<evidence type="ECO:0000313" key="8">
    <source>
        <dbReference type="Proteomes" id="UP000799438"/>
    </source>
</evidence>
<protein>
    <recommendedName>
        <fullName evidence="6">FAD-binding domain-containing protein</fullName>
    </recommendedName>
</protein>
<keyword evidence="2" id="KW-0285">Flavoprotein</keyword>
<evidence type="ECO:0000313" key="7">
    <source>
        <dbReference type="EMBL" id="KAF2140418.1"/>
    </source>
</evidence>
<dbReference type="OrthoDB" id="16820at2759"/>
<evidence type="ECO:0000256" key="1">
    <source>
        <dbReference type="ARBA" id="ARBA00007992"/>
    </source>
</evidence>
<dbReference type="PANTHER" id="PTHR13789:SF316">
    <property type="entry name" value="FAD-BINDING DOMAIN-CONTAINING PROTEIN"/>
    <property type="match status" value="1"/>
</dbReference>
<evidence type="ECO:0000256" key="4">
    <source>
        <dbReference type="ARBA" id="ARBA00023002"/>
    </source>
</evidence>
<sequence>MPTPLTSNVVIIGAGLAGLTLALALHQKGIPSTIYELRPASATTPGALMLSPNALRILDNLGLYENLKPQGFNFETVTFKDETERTTDTYFLGSARVYGYDCLRIYRAVLLADLRAAAQAAGIQIHYETKFSRIVADDPAAGATLEFASGARVTASLLLAADGIHSRVRAHVAPSVQPRYAGLVAITYALPRAAVSFAPTPDNEDQYPCPVAIAAAPGTFVLAPQNRNGSELLAGTQRRYPEQDRAGWDALSANPAKLKALLRGKDEGANWPPTVRSALETIPEHSLSIWPYYAIPPLERWTSNTARVVLLGDAAHAIPPTAGQGASQALEDAWSFAHLLATHHASASTSTTTSSFNSSDSPLAHWRTTTHHWQRYRQQRVARVTALTLLLNNTRLPAAERARLAPGQAWQSSGEGEPAWLYCADVVGEMEMEGVLGERGVV</sequence>
<evidence type="ECO:0000256" key="2">
    <source>
        <dbReference type="ARBA" id="ARBA00022630"/>
    </source>
</evidence>
<evidence type="ECO:0000256" key="5">
    <source>
        <dbReference type="ARBA" id="ARBA00023033"/>
    </source>
</evidence>
<keyword evidence="8" id="KW-1185">Reference proteome</keyword>
<proteinExistence type="inferred from homology"/>
<keyword evidence="4" id="KW-0560">Oxidoreductase</keyword>
<dbReference type="InterPro" id="IPR050493">
    <property type="entry name" value="FAD-dep_Monooxygenase_BioMet"/>
</dbReference>
<dbReference type="EMBL" id="ML995490">
    <property type="protein sequence ID" value="KAF2140418.1"/>
    <property type="molecule type" value="Genomic_DNA"/>
</dbReference>
<feature type="domain" description="FAD-binding" evidence="6">
    <location>
        <begin position="300"/>
        <end position="346"/>
    </location>
</feature>
<keyword evidence="5" id="KW-0503">Monooxygenase</keyword>
<dbReference type="SUPFAM" id="SSF51905">
    <property type="entry name" value="FAD/NAD(P)-binding domain"/>
    <property type="match status" value="1"/>
</dbReference>
<dbReference type="PRINTS" id="PR00420">
    <property type="entry name" value="RNGMNOXGNASE"/>
</dbReference>
<dbReference type="AlphaFoldDB" id="A0A6A6BA18"/>
<evidence type="ECO:0000256" key="3">
    <source>
        <dbReference type="ARBA" id="ARBA00022827"/>
    </source>
</evidence>
<reference evidence="7" key="1">
    <citation type="journal article" date="2020" name="Stud. Mycol.">
        <title>101 Dothideomycetes genomes: a test case for predicting lifestyles and emergence of pathogens.</title>
        <authorList>
            <person name="Haridas S."/>
            <person name="Albert R."/>
            <person name="Binder M."/>
            <person name="Bloem J."/>
            <person name="Labutti K."/>
            <person name="Salamov A."/>
            <person name="Andreopoulos B."/>
            <person name="Baker S."/>
            <person name="Barry K."/>
            <person name="Bills G."/>
            <person name="Bluhm B."/>
            <person name="Cannon C."/>
            <person name="Castanera R."/>
            <person name="Culley D."/>
            <person name="Daum C."/>
            <person name="Ezra D."/>
            <person name="Gonzalez J."/>
            <person name="Henrissat B."/>
            <person name="Kuo A."/>
            <person name="Liang C."/>
            <person name="Lipzen A."/>
            <person name="Lutzoni F."/>
            <person name="Magnuson J."/>
            <person name="Mondo S."/>
            <person name="Nolan M."/>
            <person name="Ohm R."/>
            <person name="Pangilinan J."/>
            <person name="Park H.-J."/>
            <person name="Ramirez L."/>
            <person name="Alfaro M."/>
            <person name="Sun H."/>
            <person name="Tritt A."/>
            <person name="Yoshinaga Y."/>
            <person name="Zwiers L.-H."/>
            <person name="Turgeon B."/>
            <person name="Goodwin S."/>
            <person name="Spatafora J."/>
            <person name="Crous P."/>
            <person name="Grigoriev I."/>
        </authorList>
    </citation>
    <scope>NUCLEOTIDE SEQUENCE</scope>
    <source>
        <strain evidence="7">CBS 121167</strain>
    </source>
</reference>
<dbReference type="RefSeq" id="XP_033396131.1">
    <property type="nucleotide sequence ID" value="XM_033543309.1"/>
</dbReference>
<dbReference type="InterPro" id="IPR036188">
    <property type="entry name" value="FAD/NAD-bd_sf"/>
</dbReference>
<dbReference type="InterPro" id="IPR002938">
    <property type="entry name" value="FAD-bd"/>
</dbReference>
<dbReference type="PANTHER" id="PTHR13789">
    <property type="entry name" value="MONOOXYGENASE"/>
    <property type="match status" value="1"/>
</dbReference>
<dbReference type="Gene3D" id="3.50.50.60">
    <property type="entry name" value="FAD/NAD(P)-binding domain"/>
    <property type="match status" value="1"/>
</dbReference>
<feature type="domain" description="FAD-binding" evidence="6">
    <location>
        <begin position="8"/>
        <end position="173"/>
    </location>
</feature>
<comment type="similarity">
    <text evidence="1">Belongs to the paxM FAD-dependent monooxygenase family.</text>
</comment>
<accession>A0A6A6BA18</accession>
<organism evidence="7 8">
    <name type="scientific">Aplosporella prunicola CBS 121167</name>
    <dbReference type="NCBI Taxonomy" id="1176127"/>
    <lineage>
        <taxon>Eukaryota</taxon>
        <taxon>Fungi</taxon>
        <taxon>Dikarya</taxon>
        <taxon>Ascomycota</taxon>
        <taxon>Pezizomycotina</taxon>
        <taxon>Dothideomycetes</taxon>
        <taxon>Dothideomycetes incertae sedis</taxon>
        <taxon>Botryosphaeriales</taxon>
        <taxon>Aplosporellaceae</taxon>
        <taxon>Aplosporella</taxon>
    </lineage>
</organism>
<dbReference type="Proteomes" id="UP000799438">
    <property type="component" value="Unassembled WGS sequence"/>
</dbReference>
<gene>
    <name evidence="7" type="ORF">K452DRAFT_310158</name>
</gene>
<name>A0A6A6BA18_9PEZI</name>
<dbReference type="GO" id="GO:0071949">
    <property type="term" value="F:FAD binding"/>
    <property type="evidence" value="ECO:0007669"/>
    <property type="project" value="InterPro"/>
</dbReference>
<dbReference type="Pfam" id="PF01494">
    <property type="entry name" value="FAD_binding_3"/>
    <property type="match status" value="2"/>
</dbReference>
<keyword evidence="3" id="KW-0274">FAD</keyword>
<evidence type="ECO:0000259" key="6">
    <source>
        <dbReference type="Pfam" id="PF01494"/>
    </source>
</evidence>
<dbReference type="GO" id="GO:0004497">
    <property type="term" value="F:monooxygenase activity"/>
    <property type="evidence" value="ECO:0007669"/>
    <property type="project" value="UniProtKB-KW"/>
</dbReference>